<feature type="domain" description="DUF6534" evidence="2">
    <location>
        <begin position="222"/>
        <end position="315"/>
    </location>
</feature>
<evidence type="ECO:0000313" key="3">
    <source>
        <dbReference type="EMBL" id="ORY75622.1"/>
    </source>
</evidence>
<feature type="transmembrane region" description="Helical" evidence="1">
    <location>
        <begin position="217"/>
        <end position="237"/>
    </location>
</feature>
<evidence type="ECO:0000256" key="1">
    <source>
        <dbReference type="SAM" id="Phobius"/>
    </source>
</evidence>
<dbReference type="Pfam" id="PF20152">
    <property type="entry name" value="DUF6534"/>
    <property type="match status" value="1"/>
</dbReference>
<dbReference type="PANTHER" id="PTHR40465:SF1">
    <property type="entry name" value="DUF6534 DOMAIN-CONTAINING PROTEIN"/>
    <property type="match status" value="1"/>
</dbReference>
<reference evidence="3 4" key="1">
    <citation type="submission" date="2016-07" db="EMBL/GenBank/DDBJ databases">
        <title>Pervasive Adenine N6-methylation of Active Genes in Fungi.</title>
        <authorList>
            <consortium name="DOE Joint Genome Institute"/>
            <person name="Mondo S.J."/>
            <person name="Dannebaum R.O."/>
            <person name="Kuo R.C."/>
            <person name="Labutti K."/>
            <person name="Haridas S."/>
            <person name="Kuo A."/>
            <person name="Salamov A."/>
            <person name="Ahrendt S.R."/>
            <person name="Lipzen A."/>
            <person name="Sullivan W."/>
            <person name="Andreopoulos W.B."/>
            <person name="Clum A."/>
            <person name="Lindquist E."/>
            <person name="Daum C."/>
            <person name="Ramamoorthy G.K."/>
            <person name="Gryganskyi A."/>
            <person name="Culley D."/>
            <person name="Magnuson J.K."/>
            <person name="James T.Y."/>
            <person name="O'Malley M.A."/>
            <person name="Stajich J.E."/>
            <person name="Spatafora J.W."/>
            <person name="Visel A."/>
            <person name="Grigoriev I.V."/>
        </authorList>
    </citation>
    <scope>NUCLEOTIDE SEQUENCE [LARGE SCALE GENOMIC DNA]</scope>
    <source>
        <strain evidence="3 4">62-1032</strain>
    </source>
</reference>
<protein>
    <recommendedName>
        <fullName evidence="2">DUF6534 domain-containing protein</fullName>
    </recommendedName>
</protein>
<evidence type="ECO:0000259" key="2">
    <source>
        <dbReference type="Pfam" id="PF20152"/>
    </source>
</evidence>
<accession>A0A1Y2EVJ7</accession>
<dbReference type="InParanoid" id="A0A1Y2EVJ7"/>
<dbReference type="InterPro" id="IPR045339">
    <property type="entry name" value="DUF6534"/>
</dbReference>
<dbReference type="PANTHER" id="PTHR40465">
    <property type="entry name" value="CHROMOSOME 1, WHOLE GENOME SHOTGUN SEQUENCE"/>
    <property type="match status" value="1"/>
</dbReference>
<feature type="transmembrane region" description="Helical" evidence="1">
    <location>
        <begin position="258"/>
        <end position="280"/>
    </location>
</feature>
<keyword evidence="4" id="KW-1185">Reference proteome</keyword>
<evidence type="ECO:0000313" key="4">
    <source>
        <dbReference type="Proteomes" id="UP000193467"/>
    </source>
</evidence>
<gene>
    <name evidence="3" type="ORF">BCR35DRAFT_306110</name>
</gene>
<dbReference type="EMBL" id="MCGR01000037">
    <property type="protein sequence ID" value="ORY75622.1"/>
    <property type="molecule type" value="Genomic_DNA"/>
</dbReference>
<feature type="transmembrane region" description="Helical" evidence="1">
    <location>
        <begin position="170"/>
        <end position="197"/>
    </location>
</feature>
<organism evidence="3 4">
    <name type="scientific">Leucosporidium creatinivorum</name>
    <dbReference type="NCBI Taxonomy" id="106004"/>
    <lineage>
        <taxon>Eukaryota</taxon>
        <taxon>Fungi</taxon>
        <taxon>Dikarya</taxon>
        <taxon>Basidiomycota</taxon>
        <taxon>Pucciniomycotina</taxon>
        <taxon>Microbotryomycetes</taxon>
        <taxon>Leucosporidiales</taxon>
        <taxon>Leucosporidium</taxon>
    </lineage>
</organism>
<keyword evidence="1" id="KW-0472">Membrane</keyword>
<feature type="transmembrane region" description="Helical" evidence="1">
    <location>
        <begin position="292"/>
        <end position="311"/>
    </location>
</feature>
<keyword evidence="1" id="KW-0812">Transmembrane</keyword>
<comment type="caution">
    <text evidence="3">The sequence shown here is derived from an EMBL/GenBank/DDBJ whole genome shotgun (WGS) entry which is preliminary data.</text>
</comment>
<proteinExistence type="predicted"/>
<keyword evidence="1" id="KW-1133">Transmembrane helix</keyword>
<dbReference type="AlphaFoldDB" id="A0A1Y2EVJ7"/>
<name>A0A1Y2EVJ7_9BASI</name>
<dbReference type="Proteomes" id="UP000193467">
    <property type="component" value="Unassembled WGS sequence"/>
</dbReference>
<sequence length="387" mass="42302">MARAYRGRELRTVLVCAELPLLTSHHIKRRTMAESDDDLNTLTGYPLLGQPLATALQAPLTAGWSAQIFIFGILTCLFYQYSQSSLYARDTKVTKAVFFSVFILNLLDTAVSINQTFYSSTWQKRDLNFFLAGTFIGNFQPMLTGLIGAIVQAFLVSRAAVIFKGQATKLVFIIVQTVIVLLGLCGALIVTGLSFRYYYDTYEESGIVISFNQAVGMWLWCSCIVDVSVSSALFISLRKKMAGFNATTDNVLSRMMTIAVATASYTAILSAVGAVLGVAFDEDNLWTTDVNYAFWTPMSGLYGLSLFTTLASRKSLQAILATGSAGQTESRERTGAGGATSIHLNKLGQGTGRVPTQIEVHTVIDRAVDEEEESWSGREKGPRAHFV</sequence>
<feature type="transmembrane region" description="Helical" evidence="1">
    <location>
        <begin position="93"/>
        <end position="113"/>
    </location>
</feature>
<dbReference type="OrthoDB" id="2535531at2759"/>